<proteinExistence type="predicted"/>
<keyword evidence="3" id="KW-0812">Transmembrane</keyword>
<evidence type="ECO:0000256" key="4">
    <source>
        <dbReference type="ARBA" id="ARBA00022989"/>
    </source>
</evidence>
<evidence type="ECO:0000256" key="5">
    <source>
        <dbReference type="ARBA" id="ARBA00023136"/>
    </source>
</evidence>
<dbReference type="InterPro" id="IPR051211">
    <property type="entry name" value="PG_lysyltransferase"/>
</dbReference>
<evidence type="ECO:0000256" key="3">
    <source>
        <dbReference type="ARBA" id="ARBA00022692"/>
    </source>
</evidence>
<evidence type="ECO:0000256" key="2">
    <source>
        <dbReference type="ARBA" id="ARBA00022475"/>
    </source>
</evidence>
<dbReference type="InterPro" id="IPR016181">
    <property type="entry name" value="Acyl_CoA_acyltransferase"/>
</dbReference>
<comment type="subcellular location">
    <subcellularLocation>
        <location evidence="1">Cell membrane</location>
        <topology evidence="1">Multi-pass membrane protein</topology>
    </subcellularLocation>
</comment>
<keyword evidence="5" id="KW-0472">Membrane</keyword>
<comment type="caution">
    <text evidence="7">The sequence shown here is derived from an EMBL/GenBank/DDBJ whole genome shotgun (WGS) entry which is preliminary data.</text>
</comment>
<dbReference type="PANTHER" id="PTHR34697">
    <property type="entry name" value="PHOSPHATIDYLGLYCEROL LYSYLTRANSFERASE"/>
    <property type="match status" value="1"/>
</dbReference>
<organism evidence="7 8">
    <name type="scientific">Arcticibacter tournemirensis</name>
    <dbReference type="NCBI Taxonomy" id="699437"/>
    <lineage>
        <taxon>Bacteria</taxon>
        <taxon>Pseudomonadati</taxon>
        <taxon>Bacteroidota</taxon>
        <taxon>Sphingobacteriia</taxon>
        <taxon>Sphingobacteriales</taxon>
        <taxon>Sphingobacteriaceae</taxon>
        <taxon>Arcticibacter</taxon>
    </lineage>
</organism>
<dbReference type="GO" id="GO:0016755">
    <property type="term" value="F:aminoacyltransferase activity"/>
    <property type="evidence" value="ECO:0007669"/>
    <property type="project" value="TreeGrafter"/>
</dbReference>
<dbReference type="GO" id="GO:0005886">
    <property type="term" value="C:plasma membrane"/>
    <property type="evidence" value="ECO:0007669"/>
    <property type="project" value="UniProtKB-SubCell"/>
</dbReference>
<keyword evidence="2" id="KW-1003">Cell membrane</keyword>
<feature type="domain" description="Phosphatidylglycerol lysyltransferase C-terminal" evidence="6">
    <location>
        <begin position="9"/>
        <end position="100"/>
    </location>
</feature>
<evidence type="ECO:0000313" key="7">
    <source>
        <dbReference type="EMBL" id="RXF71986.1"/>
    </source>
</evidence>
<dbReference type="EMBL" id="RXOC01000002">
    <property type="protein sequence ID" value="RXF71986.1"/>
    <property type="molecule type" value="Genomic_DNA"/>
</dbReference>
<evidence type="ECO:0000259" key="6">
    <source>
        <dbReference type="Pfam" id="PF09924"/>
    </source>
</evidence>
<dbReference type="RefSeq" id="WP_128768232.1">
    <property type="nucleotide sequence ID" value="NZ_RXOC01000002.1"/>
</dbReference>
<evidence type="ECO:0000313" key="8">
    <source>
        <dbReference type="Proteomes" id="UP000290848"/>
    </source>
</evidence>
<accession>A0A4Q0MGC1</accession>
<dbReference type="InterPro" id="IPR024320">
    <property type="entry name" value="LPG_synthase_C"/>
</dbReference>
<gene>
    <name evidence="7" type="ORF">EKH83_03795</name>
</gene>
<protein>
    <submittedName>
        <fullName evidence="7">DUF2156 domain-containing protein</fullName>
    </submittedName>
</protein>
<sequence>MIPDFAPGEATYDLIRKVEEAPGGVNDALIVALIEYCQSQNYRYLNLGLAPLSGIDQGKDLPEKTLKFVYEKLQQFRHYRGLRDFKEKFGPVWHNKYLIYQHHYDLISLPKALNKVMKP</sequence>
<dbReference type="SUPFAM" id="SSF55729">
    <property type="entry name" value="Acyl-CoA N-acyltransferases (Nat)"/>
    <property type="match status" value="1"/>
</dbReference>
<dbReference type="Pfam" id="PF09924">
    <property type="entry name" value="LPG_synthase_C"/>
    <property type="match status" value="1"/>
</dbReference>
<evidence type="ECO:0000256" key="1">
    <source>
        <dbReference type="ARBA" id="ARBA00004651"/>
    </source>
</evidence>
<reference evidence="7 8" key="1">
    <citation type="submission" date="2018-12" db="EMBL/GenBank/DDBJ databases">
        <title>The Draft Genome Sequence of the Soil Bacterium Pedobacter tournemirensis R1.</title>
        <authorList>
            <person name="He J."/>
        </authorList>
    </citation>
    <scope>NUCLEOTIDE SEQUENCE [LARGE SCALE GENOMIC DNA]</scope>
    <source>
        <strain evidence="7 8">R1</strain>
    </source>
</reference>
<dbReference type="GO" id="GO:0055091">
    <property type="term" value="P:phospholipid homeostasis"/>
    <property type="evidence" value="ECO:0007669"/>
    <property type="project" value="TreeGrafter"/>
</dbReference>
<keyword evidence="4" id="KW-1133">Transmembrane helix</keyword>
<dbReference type="AlphaFoldDB" id="A0A4Q0MGC1"/>
<name>A0A4Q0MGC1_9SPHI</name>
<dbReference type="Proteomes" id="UP000290848">
    <property type="component" value="Unassembled WGS sequence"/>
</dbReference>
<dbReference type="PANTHER" id="PTHR34697:SF2">
    <property type="entry name" value="PHOSPHATIDYLGLYCEROL LYSYLTRANSFERASE"/>
    <property type="match status" value="1"/>
</dbReference>